<dbReference type="PANTHER" id="PTHR43046">
    <property type="entry name" value="GDP-MANNOSE MANNOSYL HYDROLASE"/>
    <property type="match status" value="1"/>
</dbReference>
<dbReference type="FunFam" id="3.90.79.10:FF:000001">
    <property type="entry name" value="RNA pyrophosphohydrolase"/>
    <property type="match status" value="1"/>
</dbReference>
<comment type="cofactor">
    <cofactor evidence="1">
        <name>Mn(2+)</name>
        <dbReference type="ChEBI" id="CHEBI:29035"/>
    </cofactor>
</comment>
<dbReference type="PROSITE" id="PS51462">
    <property type="entry name" value="NUDIX"/>
    <property type="match status" value="1"/>
</dbReference>
<sequence length="175" mass="20291">MIDAEGFRPNVGIVLTNDQGQLLWARRVGGQDAWQFPQGGIHEGESPEQALYRELQEEIGLTRADVEMLACTRGWLRYRLPSRLVRHNSQPLCLGQKQKWFLLRLKSPESRICLENGGRAEFDDWSWVSYWYPLAKVVAFKREVYRRALKELSPYHSQLEAAWFDPARAPASRTC</sequence>
<dbReference type="NCBIfam" id="NF001937">
    <property type="entry name" value="PRK00714.1-4"/>
    <property type="match status" value="1"/>
</dbReference>
<dbReference type="InterPro" id="IPR022927">
    <property type="entry name" value="RppH"/>
</dbReference>
<feature type="domain" description="Nudix hydrolase" evidence="5">
    <location>
        <begin position="6"/>
        <end position="150"/>
    </location>
</feature>
<dbReference type="EMBL" id="RJUK01000001">
    <property type="protein sequence ID" value="ROQ21387.1"/>
    <property type="molecule type" value="Genomic_DNA"/>
</dbReference>
<dbReference type="OrthoDB" id="9816040at2"/>
<dbReference type="InterPro" id="IPR015797">
    <property type="entry name" value="NUDIX_hydrolase-like_dom_sf"/>
</dbReference>
<dbReference type="AlphaFoldDB" id="A0A3N1P2C9"/>
<evidence type="ECO:0000259" key="5">
    <source>
        <dbReference type="PROSITE" id="PS51462"/>
    </source>
</evidence>
<dbReference type="PRINTS" id="PR00502">
    <property type="entry name" value="NUDIXFAMILY"/>
</dbReference>
<dbReference type="PROSITE" id="PS00893">
    <property type="entry name" value="NUDIX_BOX"/>
    <property type="match status" value="1"/>
</dbReference>
<comment type="caution">
    <text evidence="6">The sequence shown here is derived from an EMBL/GenBank/DDBJ whole genome shotgun (WGS) entry which is preliminary data.</text>
</comment>
<dbReference type="NCBIfam" id="NF001938">
    <property type="entry name" value="PRK00714.1-5"/>
    <property type="match status" value="1"/>
</dbReference>
<organism evidence="6 7">
    <name type="scientific">Marinimicrobium koreense</name>
    <dbReference type="NCBI Taxonomy" id="306545"/>
    <lineage>
        <taxon>Bacteria</taxon>
        <taxon>Pseudomonadati</taxon>
        <taxon>Pseudomonadota</taxon>
        <taxon>Gammaproteobacteria</taxon>
        <taxon>Cellvibrionales</taxon>
        <taxon>Cellvibrionaceae</taxon>
        <taxon>Marinimicrobium</taxon>
    </lineage>
</organism>
<evidence type="ECO:0000313" key="7">
    <source>
        <dbReference type="Proteomes" id="UP000273643"/>
    </source>
</evidence>
<dbReference type="Pfam" id="PF00293">
    <property type="entry name" value="NUDIX"/>
    <property type="match status" value="1"/>
</dbReference>
<evidence type="ECO:0000256" key="3">
    <source>
        <dbReference type="ARBA" id="ARBA00022801"/>
    </source>
</evidence>
<comment type="cofactor">
    <cofactor evidence="2">
        <name>Mg(2+)</name>
        <dbReference type="ChEBI" id="CHEBI:18420"/>
    </cofactor>
</comment>
<evidence type="ECO:0000256" key="4">
    <source>
        <dbReference type="HAMAP-Rule" id="MF_00298"/>
    </source>
</evidence>
<dbReference type="GO" id="GO:0034353">
    <property type="term" value="F:mRNA 5'-diphosphatase activity"/>
    <property type="evidence" value="ECO:0007669"/>
    <property type="project" value="UniProtKB-ARBA"/>
</dbReference>
<keyword evidence="3 4" id="KW-0378">Hydrolase</keyword>
<dbReference type="InterPro" id="IPR020084">
    <property type="entry name" value="NUDIX_hydrolase_CS"/>
</dbReference>
<keyword evidence="7" id="KW-1185">Reference proteome</keyword>
<comment type="similarity">
    <text evidence="4">Belongs to the Nudix hydrolase family. RppH subfamily.</text>
</comment>
<accession>A0A3N1P2C9</accession>
<dbReference type="SUPFAM" id="SSF55811">
    <property type="entry name" value="Nudix"/>
    <property type="match status" value="1"/>
</dbReference>
<dbReference type="Gene3D" id="3.90.79.10">
    <property type="entry name" value="Nucleoside Triphosphate Pyrophosphohydrolase"/>
    <property type="match status" value="1"/>
</dbReference>
<dbReference type="InterPro" id="IPR020476">
    <property type="entry name" value="Nudix_hydrolase"/>
</dbReference>
<gene>
    <name evidence="4" type="primary">rppH</name>
    <name evidence="4" type="synonym">nudH</name>
    <name evidence="6" type="ORF">EDC38_2011</name>
</gene>
<name>A0A3N1P2C9_9GAMM</name>
<dbReference type="NCBIfam" id="NF001934">
    <property type="entry name" value="PRK00714.1-1"/>
    <property type="match status" value="1"/>
</dbReference>
<protein>
    <recommendedName>
        <fullName evidence="4">RNA pyrophosphohydrolase</fullName>
        <ecNumber evidence="4">3.6.1.-</ecNumber>
    </recommendedName>
    <alternativeName>
        <fullName evidence="4">(Di)nucleoside polyphosphate hydrolase</fullName>
    </alternativeName>
</protein>
<dbReference type="PANTHER" id="PTHR43046:SF14">
    <property type="entry name" value="MUTT_NUDIX FAMILY PROTEIN"/>
    <property type="match status" value="1"/>
</dbReference>
<dbReference type="EC" id="3.6.1.-" evidence="4"/>
<dbReference type="RefSeq" id="WP_123638394.1">
    <property type="nucleotide sequence ID" value="NZ_JBHYFO010000010.1"/>
</dbReference>
<evidence type="ECO:0000256" key="2">
    <source>
        <dbReference type="ARBA" id="ARBA00001946"/>
    </source>
</evidence>
<dbReference type="HAMAP" id="MF_00298">
    <property type="entry name" value="Nudix_RppH"/>
    <property type="match status" value="1"/>
</dbReference>
<proteinExistence type="inferred from homology"/>
<comment type="cofactor">
    <cofactor evidence="4">
        <name>a divalent metal cation</name>
        <dbReference type="ChEBI" id="CHEBI:60240"/>
    </cofactor>
</comment>
<dbReference type="InterPro" id="IPR000086">
    <property type="entry name" value="NUDIX_hydrolase_dom"/>
</dbReference>
<comment type="function">
    <text evidence="4">Accelerates the degradation of transcripts by removing pyrophosphate from the 5'-end of triphosphorylated RNA, leading to a more labile monophosphorylated state that can stimulate subsequent ribonuclease cleavage.</text>
</comment>
<feature type="short sequence motif" description="Nudix box" evidence="4">
    <location>
        <begin position="39"/>
        <end position="60"/>
    </location>
</feature>
<dbReference type="Proteomes" id="UP000273643">
    <property type="component" value="Unassembled WGS sequence"/>
</dbReference>
<evidence type="ECO:0000313" key="6">
    <source>
        <dbReference type="EMBL" id="ROQ21387.1"/>
    </source>
</evidence>
<reference evidence="6 7" key="1">
    <citation type="submission" date="2018-11" db="EMBL/GenBank/DDBJ databases">
        <title>Genomic Encyclopedia of Type Strains, Phase IV (KMG-IV): sequencing the most valuable type-strain genomes for metagenomic binning, comparative biology and taxonomic classification.</title>
        <authorList>
            <person name="Goeker M."/>
        </authorList>
    </citation>
    <scope>NUCLEOTIDE SEQUENCE [LARGE SCALE GENOMIC DNA]</scope>
    <source>
        <strain evidence="6 7">DSM 16974</strain>
    </source>
</reference>
<evidence type="ECO:0000256" key="1">
    <source>
        <dbReference type="ARBA" id="ARBA00001936"/>
    </source>
</evidence>
<dbReference type="CDD" id="cd03671">
    <property type="entry name" value="NUDIX_Ap4A_hydrolase_plant_like"/>
    <property type="match status" value="1"/>
</dbReference>